<organism evidence="3 4">
    <name type="scientific">Biomaibacter acetigenes</name>
    <dbReference type="NCBI Taxonomy" id="2316383"/>
    <lineage>
        <taxon>Bacteria</taxon>
        <taxon>Bacillati</taxon>
        <taxon>Bacillota</taxon>
        <taxon>Clostridia</taxon>
        <taxon>Thermosediminibacterales</taxon>
        <taxon>Tepidanaerobacteraceae</taxon>
        <taxon>Biomaibacter</taxon>
    </lineage>
</organism>
<proteinExistence type="predicted"/>
<keyword evidence="4" id="KW-1185">Reference proteome</keyword>
<dbReference type="InterPro" id="IPR001119">
    <property type="entry name" value="SLH_dom"/>
</dbReference>
<protein>
    <submittedName>
        <fullName evidence="3">S-layer homology domain-containing protein</fullName>
    </submittedName>
</protein>
<name>A0A3G2R245_9FIRM</name>
<keyword evidence="1" id="KW-0677">Repeat</keyword>
<dbReference type="AlphaFoldDB" id="A0A3G2R245"/>
<dbReference type="EMBL" id="CP033169">
    <property type="protein sequence ID" value="AYO29523.1"/>
    <property type="molecule type" value="Genomic_DNA"/>
</dbReference>
<dbReference type="Proteomes" id="UP000280960">
    <property type="component" value="Chromosome"/>
</dbReference>
<sequence>MMSGGKPMKKPGILSKKVFSVVLIAAIFTMMSFSQAFAVNLKFKDITASKYDWARPYIEKMYLFGIVKGVDAAGTEFAPDDSVKRDEIVTMIIRLMGLEEEAKGKNLPADFPKAFTVPIWARGYVAEAVEKGIISGKDLEDFRAEDPAKRYEVAVFAVKALGLEEEVQSRKNVDLTFTDTYAIPLEARAYVQVAVENGIIKGFPEANGRFSFKPNDKLTRAQAATLLSNLSKKMDNTDMVAGTVEDVDALLLPSIMIKLSNGSFETYNVNTSTSIYKEDDKGSLKKIALNDIKVGDNVRIIPDTSGVKLASYVEVTSKETSTVSEGTPMEGTIKDIDTARSILTMEKSGGTDIVLSLKNNVKINVDGKTALLSDLAVGQPVKVYVIGTDIVKIEAQNIEKKIKGILRSIITSTNSILIIDNEDTSKRESYTISSNVSVKKDGKSAGLSDLIPDDMATITIAGSKVVKIEAESARKEVSGTIKAISFSGKNPLITIEDKDGNNRDFELDKDADIRKNSRSADIKDLRKGDEVDVTLEYNKIVEISAKSVKRDISGTVKVITISDTPAVTITDEKGEDYTFNITPDTEIVKDRKEITVYDLRAGYYLDMEVEGDDAVSIDVTTREVQDKIEGTVLYIHKDAKVIVISVKNADGTKTSKEIHYTDDTVFMKGSSKISISRIYEGDQVIATGKYDSGLFFADTIIDLTISN</sequence>
<feature type="domain" description="SLH" evidence="2">
    <location>
        <begin position="108"/>
        <end position="171"/>
    </location>
</feature>
<feature type="domain" description="SLH" evidence="2">
    <location>
        <begin position="40"/>
        <end position="106"/>
    </location>
</feature>
<feature type="domain" description="SLH" evidence="2">
    <location>
        <begin position="174"/>
        <end position="241"/>
    </location>
</feature>
<reference evidence="3 4" key="1">
    <citation type="submission" date="2018-10" db="EMBL/GenBank/DDBJ databases">
        <authorList>
            <person name="Zhang X."/>
        </authorList>
    </citation>
    <scope>NUCLEOTIDE SEQUENCE [LARGE SCALE GENOMIC DNA]</scope>
    <source>
        <strain evidence="3 4">SK-G1</strain>
    </source>
</reference>
<dbReference type="Pfam" id="PF00395">
    <property type="entry name" value="SLH"/>
    <property type="match status" value="3"/>
</dbReference>
<evidence type="ECO:0000313" key="4">
    <source>
        <dbReference type="Proteomes" id="UP000280960"/>
    </source>
</evidence>
<evidence type="ECO:0000256" key="1">
    <source>
        <dbReference type="ARBA" id="ARBA00022737"/>
    </source>
</evidence>
<evidence type="ECO:0000259" key="2">
    <source>
        <dbReference type="PROSITE" id="PS51272"/>
    </source>
</evidence>
<accession>A0A3G2R245</accession>
<dbReference type="PROSITE" id="PS51272">
    <property type="entry name" value="SLH"/>
    <property type="match status" value="3"/>
</dbReference>
<dbReference type="KEGG" id="bacg:D2962_01895"/>
<evidence type="ECO:0000313" key="3">
    <source>
        <dbReference type="EMBL" id="AYO29523.1"/>
    </source>
</evidence>
<gene>
    <name evidence="3" type="ORF">D2962_01895</name>
</gene>